<keyword evidence="7" id="KW-1185">Reference proteome</keyword>
<feature type="domain" description="4Fe-4S ferredoxin-type" evidence="5">
    <location>
        <begin position="461"/>
        <end position="490"/>
    </location>
</feature>
<dbReference type="InterPro" id="IPR017896">
    <property type="entry name" value="4Fe4S_Fe-S-bd"/>
</dbReference>
<evidence type="ECO:0000256" key="4">
    <source>
        <dbReference type="ARBA" id="ARBA00023014"/>
    </source>
</evidence>
<feature type="domain" description="4Fe-4S ferredoxin-type" evidence="5">
    <location>
        <begin position="224"/>
        <end position="253"/>
    </location>
</feature>
<name>A0A972F6I4_9RHOO</name>
<keyword evidence="1" id="KW-0004">4Fe-4S</keyword>
<dbReference type="PANTHER" id="PTHR43687">
    <property type="entry name" value="ADENYLYLSULFATE REDUCTASE, BETA SUBUNIT"/>
    <property type="match status" value="1"/>
</dbReference>
<accession>A0A972F6I4</accession>
<evidence type="ECO:0000313" key="7">
    <source>
        <dbReference type="Proteomes" id="UP000599523"/>
    </source>
</evidence>
<feature type="domain" description="4Fe-4S ferredoxin-type" evidence="5">
    <location>
        <begin position="430"/>
        <end position="459"/>
    </location>
</feature>
<comment type="caution">
    <text evidence="6">The sequence shown here is derived from an EMBL/GenBank/DDBJ whole genome shotgun (WGS) entry which is preliminary data.</text>
</comment>
<proteinExistence type="predicted"/>
<keyword evidence="4" id="KW-0411">Iron-sulfur</keyword>
<reference evidence="6" key="1">
    <citation type="submission" date="2019-12" db="EMBL/GenBank/DDBJ databases">
        <title>Comparative genomics gives insights into the taxonomy of the Azoarcus-Aromatoleum group and reveals separate origins of nif in the plant-associated Azoarcus and non-plant-associated Aromatoleum sub-groups.</title>
        <authorList>
            <person name="Lafos M."/>
            <person name="Maluk M."/>
            <person name="Batista M."/>
            <person name="Junghare M."/>
            <person name="Carmona M."/>
            <person name="Faoro H."/>
            <person name="Cruz L.M."/>
            <person name="Battistoni F."/>
            <person name="De Souza E."/>
            <person name="Pedrosa F."/>
            <person name="Chen W.-M."/>
            <person name="Poole P.S."/>
            <person name="Dixon R.A."/>
            <person name="James E.K."/>
        </authorList>
    </citation>
    <scope>NUCLEOTIDE SEQUENCE</scope>
    <source>
        <strain evidence="6">NSC3</strain>
    </source>
</reference>
<evidence type="ECO:0000259" key="5">
    <source>
        <dbReference type="PROSITE" id="PS51379"/>
    </source>
</evidence>
<dbReference type="InterPro" id="IPR050572">
    <property type="entry name" value="Fe-S_Ferredoxin"/>
</dbReference>
<dbReference type="GO" id="GO:0051539">
    <property type="term" value="F:4 iron, 4 sulfur cluster binding"/>
    <property type="evidence" value="ECO:0007669"/>
    <property type="project" value="UniProtKB-KW"/>
</dbReference>
<keyword evidence="2" id="KW-0479">Metal-binding</keyword>
<sequence length="575" mass="62254">MSDLSELYDDPVFRPGDPASAARVAALRAAAQVEVEPTSIVAYRSAGHVLIIGSELDGLECADALREHLHCTVVATVAASGVLTDTAARARDDDARVLLLRGEPCKITGHLGHFAMNLRLPGGEEISPAALTRPQQPFFDLVLDLRREPGIRFELPPFGYYAPAGDAERLHRMLGEIPDMTGEFEKPRFFNYNPDICAHGDSGLTGCTRCLDACPTGAIRSIGDLVDIDPYLCQGAGTCTSVCPTGAMTYAYPGPRDQIVRVKRMLAAYRDAGGESPVLMFHDEEAGLERLRALAPAMPARVLPVQVGEIGAVGMDTWLAALAYGAAQVALLDTDAVPPTVRAAMQAQLDYVRPMLDAMGLDGRRVSWVDTDADVPTLFAAAREPAVAKPATFDTFNEKRGSLRLALEHLYAQAPERPQVAALPAGAPFGQVHVDRKACTLCMSCPQVCPTRALSDAGDKPELSFTEDLCVQCGLCEKACPEDAITLEPRYVFDWDVRRKPRVLNEEEPFCCIKCGKPFATQSVIGRMVDKLSGHHMFQSADALNRLKMCGDCRVVDMFAEDLKGGSKPRWLGPK</sequence>
<dbReference type="Gene3D" id="3.30.70.20">
    <property type="match status" value="2"/>
</dbReference>
<evidence type="ECO:0000256" key="2">
    <source>
        <dbReference type="ARBA" id="ARBA00022723"/>
    </source>
</evidence>
<gene>
    <name evidence="6" type="ORF">GPA21_05325</name>
</gene>
<dbReference type="RefSeq" id="WP_168987175.1">
    <property type="nucleotide sequence ID" value="NZ_CAWPHM010000133.1"/>
</dbReference>
<evidence type="ECO:0000313" key="6">
    <source>
        <dbReference type="EMBL" id="NMG02389.1"/>
    </source>
</evidence>
<dbReference type="EMBL" id="WTVM01000021">
    <property type="protein sequence ID" value="NMG02389.1"/>
    <property type="molecule type" value="Genomic_DNA"/>
</dbReference>
<dbReference type="SUPFAM" id="SSF54862">
    <property type="entry name" value="4Fe-4S ferredoxins"/>
    <property type="match status" value="1"/>
</dbReference>
<dbReference type="PROSITE" id="PS00198">
    <property type="entry name" value="4FE4S_FER_1"/>
    <property type="match status" value="1"/>
</dbReference>
<evidence type="ECO:0000256" key="1">
    <source>
        <dbReference type="ARBA" id="ARBA00022485"/>
    </source>
</evidence>
<dbReference type="PANTHER" id="PTHR43687:SF4">
    <property type="entry name" value="BLR5484 PROTEIN"/>
    <property type="match status" value="1"/>
</dbReference>
<dbReference type="GO" id="GO:0046872">
    <property type="term" value="F:metal ion binding"/>
    <property type="evidence" value="ECO:0007669"/>
    <property type="project" value="UniProtKB-KW"/>
</dbReference>
<dbReference type="InterPro" id="IPR017900">
    <property type="entry name" value="4Fe4S_Fe_S_CS"/>
</dbReference>
<dbReference type="Pfam" id="PF00037">
    <property type="entry name" value="Fer4"/>
    <property type="match status" value="1"/>
</dbReference>
<protein>
    <submittedName>
        <fullName evidence="6">4Fe-4S dicluster domain-containing protein</fullName>
    </submittedName>
</protein>
<dbReference type="PROSITE" id="PS51379">
    <property type="entry name" value="4FE4S_FER_2"/>
    <property type="match status" value="3"/>
</dbReference>
<dbReference type="Pfam" id="PF12838">
    <property type="entry name" value="Fer4_7"/>
    <property type="match status" value="1"/>
</dbReference>
<organism evidence="6 7">
    <name type="scientific">Azoarcus taiwanensis</name>
    <dbReference type="NCBI Taxonomy" id="666964"/>
    <lineage>
        <taxon>Bacteria</taxon>
        <taxon>Pseudomonadati</taxon>
        <taxon>Pseudomonadota</taxon>
        <taxon>Betaproteobacteria</taxon>
        <taxon>Rhodocyclales</taxon>
        <taxon>Zoogloeaceae</taxon>
        <taxon>Azoarcus</taxon>
    </lineage>
</organism>
<keyword evidence="3" id="KW-0408">Iron</keyword>
<evidence type="ECO:0000256" key="3">
    <source>
        <dbReference type="ARBA" id="ARBA00023004"/>
    </source>
</evidence>
<dbReference type="Proteomes" id="UP000599523">
    <property type="component" value="Unassembled WGS sequence"/>
</dbReference>
<dbReference type="AlphaFoldDB" id="A0A972F6I4"/>